<dbReference type="AlphaFoldDB" id="A0A835ENZ7"/>
<dbReference type="EMBL" id="JACEFO010001778">
    <property type="protein sequence ID" value="KAF8703227.1"/>
    <property type="molecule type" value="Genomic_DNA"/>
</dbReference>
<dbReference type="OrthoDB" id="677695at2759"/>
<protein>
    <submittedName>
        <fullName evidence="1">Uncharacterized protein</fullName>
    </submittedName>
</protein>
<gene>
    <name evidence="1" type="ORF">HU200_032017</name>
</gene>
<dbReference type="InterPro" id="IPR012871">
    <property type="entry name" value="DUF1668_ORYSA"/>
</dbReference>
<name>A0A835ENZ7_9POAL</name>
<dbReference type="Gramene" id="Dexi7B01G0008500.1">
    <property type="protein sequence ID" value="Dexi7B01G0008500.1:cds"/>
    <property type="gene ID" value="Dexi7B01G0008500"/>
</dbReference>
<dbReference type="PANTHER" id="PTHR33085">
    <property type="entry name" value="OS12G0113100 PROTEIN-RELATED"/>
    <property type="match status" value="1"/>
</dbReference>
<reference evidence="1" key="1">
    <citation type="submission" date="2020-07" db="EMBL/GenBank/DDBJ databases">
        <title>Genome sequence and genetic diversity analysis of an under-domesticated orphan crop, white fonio (Digitaria exilis).</title>
        <authorList>
            <person name="Bennetzen J.L."/>
            <person name="Chen S."/>
            <person name="Ma X."/>
            <person name="Wang X."/>
            <person name="Yssel A.E.J."/>
            <person name="Chaluvadi S.R."/>
            <person name="Johnson M."/>
            <person name="Gangashetty P."/>
            <person name="Hamidou F."/>
            <person name="Sanogo M.D."/>
            <person name="Zwaenepoel A."/>
            <person name="Wallace J."/>
            <person name="Van De Peer Y."/>
            <person name="Van Deynze A."/>
        </authorList>
    </citation>
    <scope>NUCLEOTIDE SEQUENCE</scope>
    <source>
        <tissue evidence="1">Leaves</tissue>
    </source>
</reference>
<accession>A0A835ENZ7</accession>
<sequence length="373" mass="42032">MSLRRFLYLVADDSVERSYSLRRIDMSRFFFKAPSEGTPTPLDSSGGAGATDPLAIADSGSLPDPVLSLRVAQDLDKGSALMNFILFKKKGHDGENLKVVTIDHTGRTLMCDPSLPPGCLPLPMVATPKFEPFSLTVGSSLYVMDAFPKSRKSSERHSFELLSYGHIRSHLYKSWHWQSLPPPPYVSDRGNPSDYIESYAVVAGTDILLSNKAKHTCRFDTVKGTWRMAGDWVMPFSRLAEYVPEHKLWFGLSSMGDGYSFLAADLMPHSDSEEMSPPVVRDSWKEYAQPPPECRLVRSYAVHLGSSKFCIIRFFEIGELRVCPETHKTYMVEEELQALLTGLEVESCGEKLQVVKHKSERYKLDIQSDYWLL</sequence>
<keyword evidence="2" id="KW-1185">Reference proteome</keyword>
<evidence type="ECO:0000313" key="2">
    <source>
        <dbReference type="Proteomes" id="UP000636709"/>
    </source>
</evidence>
<dbReference type="Proteomes" id="UP000636709">
    <property type="component" value="Unassembled WGS sequence"/>
</dbReference>
<dbReference type="Pfam" id="PF07893">
    <property type="entry name" value="DUF1668"/>
    <property type="match status" value="1"/>
</dbReference>
<evidence type="ECO:0000313" key="1">
    <source>
        <dbReference type="EMBL" id="KAF8703227.1"/>
    </source>
</evidence>
<proteinExistence type="predicted"/>
<organism evidence="1 2">
    <name type="scientific">Digitaria exilis</name>
    <dbReference type="NCBI Taxonomy" id="1010633"/>
    <lineage>
        <taxon>Eukaryota</taxon>
        <taxon>Viridiplantae</taxon>
        <taxon>Streptophyta</taxon>
        <taxon>Embryophyta</taxon>
        <taxon>Tracheophyta</taxon>
        <taxon>Spermatophyta</taxon>
        <taxon>Magnoliopsida</taxon>
        <taxon>Liliopsida</taxon>
        <taxon>Poales</taxon>
        <taxon>Poaceae</taxon>
        <taxon>PACMAD clade</taxon>
        <taxon>Panicoideae</taxon>
        <taxon>Panicodae</taxon>
        <taxon>Paniceae</taxon>
        <taxon>Anthephorinae</taxon>
        <taxon>Digitaria</taxon>
    </lineage>
</organism>
<comment type="caution">
    <text evidence="1">The sequence shown here is derived from an EMBL/GenBank/DDBJ whole genome shotgun (WGS) entry which is preliminary data.</text>
</comment>